<name>A0ABS8QDR9_9BACI</name>
<dbReference type="Proteomes" id="UP001162836">
    <property type="component" value="Unassembled WGS sequence"/>
</dbReference>
<evidence type="ECO:0000313" key="2">
    <source>
        <dbReference type="Proteomes" id="UP001162836"/>
    </source>
</evidence>
<organism evidence="1 2">
    <name type="scientific">Neobacillus sedimentimangrovi</name>
    <dbReference type="NCBI Taxonomy" id="2699460"/>
    <lineage>
        <taxon>Bacteria</taxon>
        <taxon>Bacillati</taxon>
        <taxon>Bacillota</taxon>
        <taxon>Bacilli</taxon>
        <taxon>Bacillales</taxon>
        <taxon>Bacillaceae</taxon>
        <taxon>Neobacillus</taxon>
    </lineage>
</organism>
<comment type="caution">
    <text evidence="1">The sequence shown here is derived from an EMBL/GenBank/DDBJ whole genome shotgun (WGS) entry which is preliminary data.</text>
</comment>
<gene>
    <name evidence="1" type="ORF">LRS37_00720</name>
</gene>
<evidence type="ECO:0000313" key="1">
    <source>
        <dbReference type="EMBL" id="MCD4837414.1"/>
    </source>
</evidence>
<sequence>MTILRFPYSLICLPKGSKNSETNIEEDIKEQMGDPSKFNNLYQCFVNMHENYGSHMQIILVDNDLPESLEKSLQQYVVKQFRRDGRDNCDIGLIDDV</sequence>
<reference evidence="1 2" key="1">
    <citation type="journal article" date="2023" name="Antonie Van Leeuwenhoek">
        <title>Unveiling the genomic potential of a novel thermostable glycoside hydrolases producing Neobacillus sedimentimangrovi UE25.</title>
        <authorList>
            <person name="Ejaz U."/>
            <person name="Saleem F."/>
            <person name="Rashid R."/>
            <person name="Hasan K.A."/>
            <person name="Syed M.N."/>
            <person name="Sohail M."/>
        </authorList>
    </citation>
    <scope>NUCLEOTIDE SEQUENCE [LARGE SCALE GENOMIC DNA]</scope>
    <source>
        <strain evidence="1 2">UE25</strain>
    </source>
</reference>
<dbReference type="EMBL" id="JAJODE010000001">
    <property type="protein sequence ID" value="MCD4837414.1"/>
    <property type="molecule type" value="Genomic_DNA"/>
</dbReference>
<proteinExistence type="predicted"/>
<protein>
    <submittedName>
        <fullName evidence="1">Uncharacterized protein</fullName>
    </submittedName>
</protein>
<dbReference type="RefSeq" id="WP_162472587.1">
    <property type="nucleotide sequence ID" value="NZ_JAAFZF010000042.1"/>
</dbReference>
<accession>A0ABS8QDR9</accession>
<keyword evidence="2" id="KW-1185">Reference proteome</keyword>